<comment type="caution">
    <text evidence="1">The sequence shown here is derived from an EMBL/GenBank/DDBJ whole genome shotgun (WGS) entry which is preliminary data.</text>
</comment>
<name>A0ABV1YR73_9HYPH</name>
<organism evidence="1 2">
    <name type="scientific">Mesorhizobium opportunistum</name>
    <dbReference type="NCBI Taxonomy" id="593909"/>
    <lineage>
        <taxon>Bacteria</taxon>
        <taxon>Pseudomonadati</taxon>
        <taxon>Pseudomonadota</taxon>
        <taxon>Alphaproteobacteria</taxon>
        <taxon>Hyphomicrobiales</taxon>
        <taxon>Phyllobacteriaceae</taxon>
        <taxon>Mesorhizobium</taxon>
    </lineage>
</organism>
<keyword evidence="2" id="KW-1185">Reference proteome</keyword>
<evidence type="ECO:0000313" key="1">
    <source>
        <dbReference type="EMBL" id="MER8937708.1"/>
    </source>
</evidence>
<dbReference type="EMBL" id="JAMYPJ010000094">
    <property type="protein sequence ID" value="MER8937708.1"/>
    <property type="molecule type" value="Genomic_DNA"/>
</dbReference>
<sequence>MPIARLAKDSVFEPEDLTFLYEMMDQLCLLRGIERQSHEAEAAALALIARYKAGLRGDELAQSLELK</sequence>
<protein>
    <submittedName>
        <fullName evidence="1">Uncharacterized protein</fullName>
    </submittedName>
</protein>
<accession>A0ABV1YR73</accession>
<evidence type="ECO:0000313" key="2">
    <source>
        <dbReference type="Proteomes" id="UP001464387"/>
    </source>
</evidence>
<dbReference type="Proteomes" id="UP001464387">
    <property type="component" value="Unassembled WGS sequence"/>
</dbReference>
<proteinExistence type="predicted"/>
<reference evidence="1 2" key="1">
    <citation type="journal article" date="2024" name="Proc. Natl. Acad. Sci. U.S.A.">
        <title>The evolutionary genomics of adaptation to stress in wild rhizobium bacteria.</title>
        <authorList>
            <person name="Kehlet-Delgado H."/>
            <person name="Montoya A.P."/>
            <person name="Jensen K.T."/>
            <person name="Wendlandt C.E."/>
            <person name="Dexheimer C."/>
            <person name="Roberts M."/>
            <person name="Torres Martinez L."/>
            <person name="Friesen M.L."/>
            <person name="Griffitts J.S."/>
            <person name="Porter S.S."/>
        </authorList>
    </citation>
    <scope>NUCLEOTIDE SEQUENCE [LARGE SCALE GENOMIC DNA]</scope>
    <source>
        <strain evidence="1 2">M0729</strain>
    </source>
</reference>
<gene>
    <name evidence="1" type="ORF">NKI33_32845</name>
</gene>
<dbReference type="RefSeq" id="WP_023780923.1">
    <property type="nucleotide sequence ID" value="NZ_JAMYMT010000027.1"/>
</dbReference>